<dbReference type="Proteomes" id="UP000694843">
    <property type="component" value="Unplaced"/>
</dbReference>
<evidence type="ECO:0000259" key="2">
    <source>
        <dbReference type="SMART" id="SM00239"/>
    </source>
</evidence>
<keyword evidence="3" id="KW-1185">Reference proteome</keyword>
<dbReference type="GO" id="GO:0035869">
    <property type="term" value="C:ciliary transition zone"/>
    <property type="evidence" value="ECO:0007669"/>
    <property type="project" value="TreeGrafter"/>
</dbReference>
<dbReference type="Pfam" id="PF00168">
    <property type="entry name" value="C2"/>
    <property type="match status" value="1"/>
</dbReference>
<feature type="region of interest" description="Disordered" evidence="1">
    <location>
        <begin position="130"/>
        <end position="156"/>
    </location>
</feature>
<dbReference type="GeneID" id="125178159"/>
<accession>A0A979FJT2</accession>
<dbReference type="SUPFAM" id="SSF49562">
    <property type="entry name" value="C2 domain (Calcium/lipid-binding domain, CaLB)"/>
    <property type="match status" value="1"/>
</dbReference>
<feature type="domain" description="C2" evidence="2">
    <location>
        <begin position="246"/>
        <end position="372"/>
    </location>
</feature>
<sequence>MFCYSHAGVGAGHEHPELGHLPTRARLGARCRLLGGAALAKPSAGECDAGERPAELTPPAAAVHKDNTEEAAPVFECDGESCGASWLSSRAQLTSDARHELLRLRHLRAPHCAHLSRIPPLASQILRTANGKMHDAASSPSSTSLMDDAQPSDADDDDWLDDVAEQLAGAERLVGSVRRRLLQRTADAAAVPAPGDMVQEEQIPDIGSLGVSLMSLLRPKRPLKPDRKVRGVVRAGGAVVPGRRVSLILNVARAFNVPVREDFDPEASLSALSRDEGACPCVRPYVTVSFQGRDARTSVAQGANPTWNQQLVLPFRPGGEEQASAGLVREQVVLQLFDERVIDDPPAPASDDVDVAEAGSAAVRSRLHSTWLASLRIPTAALLRNTCKVEGTFEMSSPVALLGYRRGADGRGRPGEAGATTITLYLTLEPALPQPPRIEPALLSSSGDVLTSPCKSWLSWLQSHHPQRLYVCCSYTMSGQLTTLDRFITPIPPPDITSSAEPAEQVQCKVAWFVSLLPALPDMSLLPDCLNITATSDQFVRHACGGEAERAMLLTNFFLHLGYDAYLMLGSSVCEGQLWCTLVRGGPPAATPAEAAPAASRGPRHSSVVEGKHSWKIWCPASAMVYSTRDPFCPVKSVYALVNQHNVWGNCQKFDDPARVQFNVDDSGAWRALRGGSAPPAPCVQPRTIEYGPPAQHHDKELREKLTLIVRDAFMKWRPLNKTVWNRHACDVLRGVVRRLEAPRASGGAAPPPSAPLLRLHQSHSICGVCIQQGWCGIGPLLTAARSAAVHTCAAPDVEFAVAVYTNPYPARATSVWLYLASLVRRTS</sequence>
<dbReference type="SMART" id="SM00239">
    <property type="entry name" value="C2"/>
    <property type="match status" value="1"/>
</dbReference>
<dbReference type="RefSeq" id="XP_047737239.1">
    <property type="nucleotide sequence ID" value="XM_047881283.1"/>
</dbReference>
<dbReference type="OrthoDB" id="2162143at2759"/>
<gene>
    <name evidence="4" type="primary">LOC125178159</name>
</gene>
<evidence type="ECO:0000313" key="3">
    <source>
        <dbReference type="Proteomes" id="UP000694843"/>
    </source>
</evidence>
<organism evidence="3 4">
    <name type="scientific">Hyalella azteca</name>
    <name type="common">Amphipod</name>
    <dbReference type="NCBI Taxonomy" id="294128"/>
    <lineage>
        <taxon>Eukaryota</taxon>
        <taxon>Metazoa</taxon>
        <taxon>Ecdysozoa</taxon>
        <taxon>Arthropoda</taxon>
        <taxon>Crustacea</taxon>
        <taxon>Multicrustacea</taxon>
        <taxon>Malacostraca</taxon>
        <taxon>Eumalacostraca</taxon>
        <taxon>Peracarida</taxon>
        <taxon>Amphipoda</taxon>
        <taxon>Senticaudata</taxon>
        <taxon>Talitrida</taxon>
        <taxon>Talitroidea</taxon>
        <taxon>Hyalellidae</taxon>
        <taxon>Hyalella</taxon>
    </lineage>
</organism>
<dbReference type="PANTHER" id="PTHR20837:SF0">
    <property type="entry name" value="COILED-COIL AND C2 DOMAIN-CONTAINING PROTEIN 2A"/>
    <property type="match status" value="1"/>
</dbReference>
<dbReference type="Pfam" id="PF24656">
    <property type="entry name" value="CEPT76_peptidase"/>
    <property type="match status" value="1"/>
</dbReference>
<dbReference type="InterPro" id="IPR035892">
    <property type="entry name" value="C2_domain_sf"/>
</dbReference>
<reference evidence="4" key="1">
    <citation type="submission" date="2025-08" db="UniProtKB">
        <authorList>
            <consortium name="RefSeq"/>
        </authorList>
    </citation>
    <scope>IDENTIFICATION</scope>
    <source>
        <tissue evidence="4">Whole organism</tissue>
    </source>
</reference>
<dbReference type="CTD" id="57545"/>
<dbReference type="Gene3D" id="2.60.40.150">
    <property type="entry name" value="C2 domain"/>
    <property type="match status" value="1"/>
</dbReference>
<evidence type="ECO:0000313" key="4">
    <source>
        <dbReference type="RefSeq" id="XP_047737239.1"/>
    </source>
</evidence>
<dbReference type="GO" id="GO:1904491">
    <property type="term" value="P:protein localization to ciliary transition zone"/>
    <property type="evidence" value="ECO:0007669"/>
    <property type="project" value="TreeGrafter"/>
</dbReference>
<dbReference type="KEGG" id="hazt:125178159"/>
<dbReference type="GO" id="GO:1905515">
    <property type="term" value="P:non-motile cilium assembly"/>
    <property type="evidence" value="ECO:0007669"/>
    <property type="project" value="TreeGrafter"/>
</dbReference>
<dbReference type="InterPro" id="IPR052434">
    <property type="entry name" value="Tectonic-like_complex_comp"/>
</dbReference>
<evidence type="ECO:0000256" key="1">
    <source>
        <dbReference type="SAM" id="MobiDB-lite"/>
    </source>
</evidence>
<protein>
    <submittedName>
        <fullName evidence="4">Coiled-coil and C2 domain-containing protein 2A-like isoform X1</fullName>
    </submittedName>
</protein>
<dbReference type="PANTHER" id="PTHR20837">
    <property type="entry name" value="CENTROSOMAL PROTEIN-RELATED"/>
    <property type="match status" value="1"/>
</dbReference>
<dbReference type="InterPro" id="IPR000008">
    <property type="entry name" value="C2_dom"/>
</dbReference>
<dbReference type="InterPro" id="IPR056290">
    <property type="entry name" value="CEPT76/DRC7_peptidase-like_dom"/>
</dbReference>
<name>A0A979FJT2_HYAAZ</name>
<proteinExistence type="predicted"/>
<dbReference type="OMA" id="SERTACC"/>
<dbReference type="AlphaFoldDB" id="A0A979FJT2"/>